<keyword evidence="1" id="KW-1133">Transmembrane helix</keyword>
<protein>
    <submittedName>
        <fullName evidence="2">Uncharacterized protein</fullName>
    </submittedName>
</protein>
<gene>
    <name evidence="2" type="ORF">S01H1_20212</name>
</gene>
<feature type="transmembrane region" description="Helical" evidence="1">
    <location>
        <begin position="6"/>
        <end position="23"/>
    </location>
</feature>
<dbReference type="EMBL" id="BARS01011026">
    <property type="protein sequence ID" value="GAF99036.1"/>
    <property type="molecule type" value="Genomic_DNA"/>
</dbReference>
<dbReference type="AlphaFoldDB" id="X0UIC4"/>
<keyword evidence="1" id="KW-0812">Transmembrane</keyword>
<feature type="non-terminal residue" evidence="2">
    <location>
        <position position="51"/>
    </location>
</feature>
<keyword evidence="1" id="KW-0472">Membrane</keyword>
<sequence length="51" mass="6138">MEDMYFFWNIFLTLVVAPIIFGIRKNETEAKRIDILLNKTREEIAKDYVTK</sequence>
<reference evidence="2" key="1">
    <citation type="journal article" date="2014" name="Front. Microbiol.">
        <title>High frequency of phylogenetically diverse reductive dehalogenase-homologous genes in deep subseafloor sedimentary metagenomes.</title>
        <authorList>
            <person name="Kawai M."/>
            <person name="Futagami T."/>
            <person name="Toyoda A."/>
            <person name="Takaki Y."/>
            <person name="Nishi S."/>
            <person name="Hori S."/>
            <person name="Arai W."/>
            <person name="Tsubouchi T."/>
            <person name="Morono Y."/>
            <person name="Uchiyama I."/>
            <person name="Ito T."/>
            <person name="Fujiyama A."/>
            <person name="Inagaki F."/>
            <person name="Takami H."/>
        </authorList>
    </citation>
    <scope>NUCLEOTIDE SEQUENCE</scope>
    <source>
        <strain evidence="2">Expedition CK06-06</strain>
    </source>
</reference>
<evidence type="ECO:0000256" key="1">
    <source>
        <dbReference type="SAM" id="Phobius"/>
    </source>
</evidence>
<evidence type="ECO:0000313" key="2">
    <source>
        <dbReference type="EMBL" id="GAF99036.1"/>
    </source>
</evidence>
<name>X0UIC4_9ZZZZ</name>
<accession>X0UIC4</accession>
<comment type="caution">
    <text evidence="2">The sequence shown here is derived from an EMBL/GenBank/DDBJ whole genome shotgun (WGS) entry which is preliminary data.</text>
</comment>
<organism evidence="2">
    <name type="scientific">marine sediment metagenome</name>
    <dbReference type="NCBI Taxonomy" id="412755"/>
    <lineage>
        <taxon>unclassified sequences</taxon>
        <taxon>metagenomes</taxon>
        <taxon>ecological metagenomes</taxon>
    </lineage>
</organism>
<proteinExistence type="predicted"/>